<name>A0A2S8FY52_9BACT</name>
<comment type="similarity">
    <text evidence="1 4">Belongs to the PstS family.</text>
</comment>
<dbReference type="Gene3D" id="3.40.190.10">
    <property type="entry name" value="Periplasmic binding protein-like II"/>
    <property type="match status" value="2"/>
</dbReference>
<dbReference type="CDD" id="cd13653">
    <property type="entry name" value="PBP2_phosphate_like_1"/>
    <property type="match status" value="1"/>
</dbReference>
<reference evidence="6 7" key="1">
    <citation type="submission" date="2018-02" db="EMBL/GenBank/DDBJ databases">
        <title>Comparative genomes isolates from brazilian mangrove.</title>
        <authorList>
            <person name="Araujo J.E."/>
            <person name="Taketani R.G."/>
            <person name="Silva M.C.P."/>
            <person name="Loureco M.V."/>
            <person name="Andreote F.D."/>
        </authorList>
    </citation>
    <scope>NUCLEOTIDE SEQUENCE [LARGE SCALE GENOMIC DNA]</scope>
    <source>
        <strain evidence="6 7">HEX-2 MGV</strain>
    </source>
</reference>
<feature type="signal peptide" evidence="4">
    <location>
        <begin position="1"/>
        <end position="23"/>
    </location>
</feature>
<dbReference type="AlphaFoldDB" id="A0A2S8FY52"/>
<dbReference type="InterPro" id="IPR011862">
    <property type="entry name" value="Phos-bd"/>
</dbReference>
<dbReference type="GO" id="GO:0042301">
    <property type="term" value="F:phosphate ion binding"/>
    <property type="evidence" value="ECO:0007669"/>
    <property type="project" value="UniProtKB-UniRule"/>
</dbReference>
<dbReference type="RefSeq" id="WP_105351789.1">
    <property type="nucleotide sequence ID" value="NZ_PUIA01000017.1"/>
</dbReference>
<dbReference type="InterPro" id="IPR024370">
    <property type="entry name" value="PBP_domain"/>
</dbReference>
<dbReference type="GO" id="GO:0006817">
    <property type="term" value="P:phosphate ion transport"/>
    <property type="evidence" value="ECO:0007669"/>
    <property type="project" value="UniProtKB-UniRule"/>
</dbReference>
<evidence type="ECO:0000256" key="4">
    <source>
        <dbReference type="RuleBase" id="RU367119"/>
    </source>
</evidence>
<evidence type="ECO:0000256" key="1">
    <source>
        <dbReference type="ARBA" id="ARBA00008725"/>
    </source>
</evidence>
<dbReference type="OrthoDB" id="9790048at2"/>
<protein>
    <recommendedName>
        <fullName evidence="4">Phosphate-binding protein</fullName>
    </recommendedName>
</protein>
<evidence type="ECO:0000256" key="3">
    <source>
        <dbReference type="ARBA" id="ARBA00022729"/>
    </source>
</evidence>
<comment type="function">
    <text evidence="4">Involved in the system for phosphate transport across the cytoplasmic membrane.</text>
</comment>
<keyword evidence="3 4" id="KW-0732">Signal</keyword>
<feature type="chain" id="PRO_5027153190" description="Phosphate-binding protein" evidence="4">
    <location>
        <begin position="24"/>
        <end position="323"/>
    </location>
</feature>
<dbReference type="InterPro" id="IPR050811">
    <property type="entry name" value="Phosphate_ABC_transporter"/>
</dbReference>
<gene>
    <name evidence="6" type="ORF">C5Y96_06090</name>
</gene>
<dbReference type="NCBIfam" id="TIGR02136">
    <property type="entry name" value="ptsS_2"/>
    <property type="match status" value="1"/>
</dbReference>
<keyword evidence="2 4" id="KW-0813">Transport</keyword>
<dbReference type="Pfam" id="PF12849">
    <property type="entry name" value="PBP_like_2"/>
    <property type="match status" value="1"/>
</dbReference>
<evidence type="ECO:0000256" key="2">
    <source>
        <dbReference type="ARBA" id="ARBA00022448"/>
    </source>
</evidence>
<sequence length="323" mass="35052">MLRCHTFVITSLLACLCPGVLMAQLEVDPKLPVYQRVSGVSGTIKSIGSDTMNNMMTLWAEGFQEIYPNVQIEIEGKGSSTAPPALIQGTATFGPMSRPMKANEIDDFEKRYGYKPTELGTSIDMLAVYVNKDNPIEGLALSQVDAIFSTNRKGGAQKDINRWGELGLTGAFAQSPISLYGRNSASGTYAFFKENALFGGDYKPSVKEQPGSSSVVQGVATDKFGIGYSGIGYKTSDVRALPLSAEGTDFVEPTAENADDYPLSRFLFVSVNHRPGSELDPLRREFLKYIYSQQGQKAVVKDGYLPIPATIAQEQLAKVGIKN</sequence>
<dbReference type="SUPFAM" id="SSF53850">
    <property type="entry name" value="Periplasmic binding protein-like II"/>
    <property type="match status" value="1"/>
</dbReference>
<dbReference type="PANTHER" id="PTHR30570:SF6">
    <property type="entry name" value="PHOSPHATE-BINDING PROTEIN PSTS"/>
    <property type="match status" value="1"/>
</dbReference>
<dbReference type="PROSITE" id="PS51257">
    <property type="entry name" value="PROKAR_LIPOPROTEIN"/>
    <property type="match status" value="1"/>
</dbReference>
<feature type="domain" description="PBP" evidence="5">
    <location>
        <begin position="39"/>
        <end position="293"/>
    </location>
</feature>
<dbReference type="EMBL" id="PUIA01000017">
    <property type="protein sequence ID" value="PQO37115.1"/>
    <property type="molecule type" value="Genomic_DNA"/>
</dbReference>
<evidence type="ECO:0000259" key="5">
    <source>
        <dbReference type="Pfam" id="PF12849"/>
    </source>
</evidence>
<evidence type="ECO:0000313" key="7">
    <source>
        <dbReference type="Proteomes" id="UP000240009"/>
    </source>
</evidence>
<proteinExistence type="inferred from homology"/>
<dbReference type="PANTHER" id="PTHR30570">
    <property type="entry name" value="PERIPLASMIC PHOSPHATE BINDING COMPONENT OF PHOSPHATE ABC TRANSPORTER"/>
    <property type="match status" value="1"/>
</dbReference>
<comment type="caution">
    <text evidence="6">The sequence shown here is derived from an EMBL/GenBank/DDBJ whole genome shotgun (WGS) entry which is preliminary data.</text>
</comment>
<dbReference type="Proteomes" id="UP000240009">
    <property type="component" value="Unassembled WGS sequence"/>
</dbReference>
<keyword evidence="4" id="KW-0592">Phosphate transport</keyword>
<accession>A0A2S8FY52</accession>
<evidence type="ECO:0000313" key="6">
    <source>
        <dbReference type="EMBL" id="PQO37115.1"/>
    </source>
</evidence>
<organism evidence="6 7">
    <name type="scientific">Blastopirellula marina</name>
    <dbReference type="NCBI Taxonomy" id="124"/>
    <lineage>
        <taxon>Bacteria</taxon>
        <taxon>Pseudomonadati</taxon>
        <taxon>Planctomycetota</taxon>
        <taxon>Planctomycetia</taxon>
        <taxon>Pirellulales</taxon>
        <taxon>Pirellulaceae</taxon>
        <taxon>Blastopirellula</taxon>
    </lineage>
</organism>